<dbReference type="EMBL" id="KZ679008">
    <property type="protein sequence ID" value="PSS23296.1"/>
    <property type="molecule type" value="Genomic_DNA"/>
</dbReference>
<dbReference type="GeneID" id="36575481"/>
<name>A0A2T3B8T2_AMORE</name>
<dbReference type="AlphaFoldDB" id="A0A2T3B8T2"/>
<proteinExistence type="predicted"/>
<sequence length="278" mass="30756">MVELREQSRAEPTFNSTFSSFDSNGGGGASAVHNRGDGRKEMGMEMGMVMEMEMGKRQRAKGLFSVPFALCRWPPSAPPPTPLSQCQRSASPLAFLAPSSTALWSLRRRGLENERHGANHDAASQDQGRLKALATAWPAQTQSAPSTRMRRCWPNLVVVRCRHSVGSRRKRTRLWPLVFCFQQPTYGVQSTARCTCTAATSDAATTTSLPRREIYDISFLGWHYVDWTRQALHRERDAPFVGESLCCPGLSSGWGVVICQKGRSGGIGGARVLHEHDY</sequence>
<organism evidence="2 3">
    <name type="scientific">Amorphotheca resinae ATCC 22711</name>
    <dbReference type="NCBI Taxonomy" id="857342"/>
    <lineage>
        <taxon>Eukaryota</taxon>
        <taxon>Fungi</taxon>
        <taxon>Dikarya</taxon>
        <taxon>Ascomycota</taxon>
        <taxon>Pezizomycotina</taxon>
        <taxon>Leotiomycetes</taxon>
        <taxon>Helotiales</taxon>
        <taxon>Amorphothecaceae</taxon>
        <taxon>Amorphotheca</taxon>
    </lineage>
</organism>
<dbReference type="RefSeq" id="XP_024723342.1">
    <property type="nucleotide sequence ID" value="XM_024867400.1"/>
</dbReference>
<accession>A0A2T3B8T2</accession>
<feature type="compositionally biased region" description="Low complexity" evidence="1">
    <location>
        <begin position="13"/>
        <end position="23"/>
    </location>
</feature>
<reference evidence="2 3" key="1">
    <citation type="journal article" date="2018" name="New Phytol.">
        <title>Comparative genomics and transcriptomics depict ericoid mycorrhizal fungi as versatile saprotrophs and plant mutualists.</title>
        <authorList>
            <person name="Martino E."/>
            <person name="Morin E."/>
            <person name="Grelet G.A."/>
            <person name="Kuo A."/>
            <person name="Kohler A."/>
            <person name="Daghino S."/>
            <person name="Barry K.W."/>
            <person name="Cichocki N."/>
            <person name="Clum A."/>
            <person name="Dockter R.B."/>
            <person name="Hainaut M."/>
            <person name="Kuo R.C."/>
            <person name="LaButti K."/>
            <person name="Lindahl B.D."/>
            <person name="Lindquist E.A."/>
            <person name="Lipzen A."/>
            <person name="Khouja H.R."/>
            <person name="Magnuson J."/>
            <person name="Murat C."/>
            <person name="Ohm R.A."/>
            <person name="Singer S.W."/>
            <person name="Spatafora J.W."/>
            <person name="Wang M."/>
            <person name="Veneault-Fourrey C."/>
            <person name="Henrissat B."/>
            <person name="Grigoriev I.V."/>
            <person name="Martin F.M."/>
            <person name="Perotto S."/>
        </authorList>
    </citation>
    <scope>NUCLEOTIDE SEQUENCE [LARGE SCALE GENOMIC DNA]</scope>
    <source>
        <strain evidence="2 3">ATCC 22711</strain>
    </source>
</reference>
<gene>
    <name evidence="2" type="ORF">M430DRAFT_40484</name>
</gene>
<dbReference type="InParanoid" id="A0A2T3B8T2"/>
<protein>
    <submittedName>
        <fullName evidence="2">Uncharacterized protein</fullName>
    </submittedName>
</protein>
<evidence type="ECO:0000313" key="2">
    <source>
        <dbReference type="EMBL" id="PSS23296.1"/>
    </source>
</evidence>
<keyword evidence="3" id="KW-1185">Reference proteome</keyword>
<dbReference type="Proteomes" id="UP000241818">
    <property type="component" value="Unassembled WGS sequence"/>
</dbReference>
<feature type="region of interest" description="Disordered" evidence="1">
    <location>
        <begin position="1"/>
        <end position="39"/>
    </location>
</feature>
<evidence type="ECO:0000313" key="3">
    <source>
        <dbReference type="Proteomes" id="UP000241818"/>
    </source>
</evidence>
<evidence type="ECO:0000256" key="1">
    <source>
        <dbReference type="SAM" id="MobiDB-lite"/>
    </source>
</evidence>